<dbReference type="InterPro" id="IPR009057">
    <property type="entry name" value="Homeodomain-like_sf"/>
</dbReference>
<protein>
    <submittedName>
        <fullName evidence="6">TetR/AcrR family transcriptional regulator</fullName>
    </submittedName>
</protein>
<dbReference type="Gene3D" id="1.10.10.60">
    <property type="entry name" value="Homeodomain-like"/>
    <property type="match status" value="1"/>
</dbReference>
<dbReference type="SUPFAM" id="SSF46689">
    <property type="entry name" value="Homeodomain-like"/>
    <property type="match status" value="1"/>
</dbReference>
<evidence type="ECO:0000313" key="7">
    <source>
        <dbReference type="Proteomes" id="UP000586918"/>
    </source>
</evidence>
<dbReference type="Proteomes" id="UP000586918">
    <property type="component" value="Unassembled WGS sequence"/>
</dbReference>
<keyword evidence="7" id="KW-1185">Reference proteome</keyword>
<dbReference type="SUPFAM" id="SSF48498">
    <property type="entry name" value="Tetracyclin repressor-like, C-terminal domain"/>
    <property type="match status" value="1"/>
</dbReference>
<dbReference type="InterPro" id="IPR049397">
    <property type="entry name" value="EthR_C"/>
</dbReference>
<dbReference type="InterPro" id="IPR050109">
    <property type="entry name" value="HTH-type_TetR-like_transc_reg"/>
</dbReference>
<dbReference type="PANTHER" id="PTHR30055:SF234">
    <property type="entry name" value="HTH-TYPE TRANSCRIPTIONAL REGULATOR BETI"/>
    <property type="match status" value="1"/>
</dbReference>
<dbReference type="InterPro" id="IPR036271">
    <property type="entry name" value="Tet_transcr_reg_TetR-rel_C_sf"/>
</dbReference>
<dbReference type="GO" id="GO:0000976">
    <property type="term" value="F:transcription cis-regulatory region binding"/>
    <property type="evidence" value="ECO:0007669"/>
    <property type="project" value="TreeGrafter"/>
</dbReference>
<feature type="domain" description="HTH tetR-type" evidence="5">
    <location>
        <begin position="22"/>
        <end position="82"/>
    </location>
</feature>
<keyword evidence="2 4" id="KW-0238">DNA-binding</keyword>
<feature type="DNA-binding region" description="H-T-H motif" evidence="4">
    <location>
        <begin position="45"/>
        <end position="64"/>
    </location>
</feature>
<gene>
    <name evidence="6" type="ORF">HF519_22865</name>
</gene>
<sequence>MTSTDRPKPGPAAGAGEGVRARRTRALLLASAREVFERDGYVNARVADVVALAGVSHGTFYTYFSSRPDVFRAVIAEVRADLNEAIAVSPGEGSDAGPAAVAEVVRRVERSNRAFIEAYRRNRNMMRLYEQAATIDPEVQAFRVADRRAHVDRIAGSIRRLQAAGLADRTLDPRTTAAALASMVSNFCFHWLAMDEPFEDELGTATLTRLWVRSLGLPG</sequence>
<evidence type="ECO:0000256" key="4">
    <source>
        <dbReference type="PROSITE-ProRule" id="PRU00335"/>
    </source>
</evidence>
<dbReference type="Pfam" id="PF00440">
    <property type="entry name" value="TetR_N"/>
    <property type="match status" value="1"/>
</dbReference>
<dbReference type="RefSeq" id="WP_169415053.1">
    <property type="nucleotide sequence ID" value="NZ_JAAXKZ010000107.1"/>
</dbReference>
<keyword evidence="3" id="KW-0804">Transcription</keyword>
<reference evidence="6 7" key="1">
    <citation type="submission" date="2020-04" db="EMBL/GenBank/DDBJ databases">
        <authorList>
            <person name="Klaysubun C."/>
            <person name="Duangmal K."/>
            <person name="Lipun K."/>
        </authorList>
    </citation>
    <scope>NUCLEOTIDE SEQUENCE [LARGE SCALE GENOMIC DNA]</scope>
    <source>
        <strain evidence="6 7">DSM 45300</strain>
    </source>
</reference>
<dbReference type="AlphaFoldDB" id="A0A848DNT3"/>
<dbReference type="EMBL" id="JAAXKZ010000107">
    <property type="protein sequence ID" value="NMH94368.1"/>
    <property type="molecule type" value="Genomic_DNA"/>
</dbReference>
<dbReference type="Pfam" id="PF21313">
    <property type="entry name" value="EthR_C"/>
    <property type="match status" value="1"/>
</dbReference>
<dbReference type="InterPro" id="IPR001647">
    <property type="entry name" value="HTH_TetR"/>
</dbReference>
<evidence type="ECO:0000259" key="5">
    <source>
        <dbReference type="PROSITE" id="PS50977"/>
    </source>
</evidence>
<comment type="caution">
    <text evidence="6">The sequence shown here is derived from an EMBL/GenBank/DDBJ whole genome shotgun (WGS) entry which is preliminary data.</text>
</comment>
<dbReference type="Gene3D" id="1.10.357.10">
    <property type="entry name" value="Tetracycline Repressor, domain 2"/>
    <property type="match status" value="1"/>
</dbReference>
<dbReference type="GO" id="GO:0003700">
    <property type="term" value="F:DNA-binding transcription factor activity"/>
    <property type="evidence" value="ECO:0007669"/>
    <property type="project" value="TreeGrafter"/>
</dbReference>
<name>A0A848DNT3_9PSEU</name>
<evidence type="ECO:0000256" key="3">
    <source>
        <dbReference type="ARBA" id="ARBA00023163"/>
    </source>
</evidence>
<dbReference type="PRINTS" id="PR00455">
    <property type="entry name" value="HTHTETR"/>
</dbReference>
<accession>A0A848DNT3</accession>
<proteinExistence type="predicted"/>
<dbReference type="PROSITE" id="PS50977">
    <property type="entry name" value="HTH_TETR_2"/>
    <property type="match status" value="1"/>
</dbReference>
<organism evidence="6 7">
    <name type="scientific">Pseudonocardia bannensis</name>
    <dbReference type="NCBI Taxonomy" id="630973"/>
    <lineage>
        <taxon>Bacteria</taxon>
        <taxon>Bacillati</taxon>
        <taxon>Actinomycetota</taxon>
        <taxon>Actinomycetes</taxon>
        <taxon>Pseudonocardiales</taxon>
        <taxon>Pseudonocardiaceae</taxon>
        <taxon>Pseudonocardia</taxon>
    </lineage>
</organism>
<evidence type="ECO:0000256" key="1">
    <source>
        <dbReference type="ARBA" id="ARBA00023015"/>
    </source>
</evidence>
<evidence type="ECO:0000313" key="6">
    <source>
        <dbReference type="EMBL" id="NMH94368.1"/>
    </source>
</evidence>
<evidence type="ECO:0000256" key="2">
    <source>
        <dbReference type="ARBA" id="ARBA00023125"/>
    </source>
</evidence>
<keyword evidence="1" id="KW-0805">Transcription regulation</keyword>
<dbReference type="PANTHER" id="PTHR30055">
    <property type="entry name" value="HTH-TYPE TRANSCRIPTIONAL REGULATOR RUTR"/>
    <property type="match status" value="1"/>
</dbReference>